<dbReference type="PROSITE" id="PS51192">
    <property type="entry name" value="HELICASE_ATP_BIND_1"/>
    <property type="match status" value="1"/>
</dbReference>
<keyword evidence="8" id="KW-0539">Nucleus</keyword>
<dbReference type="CDD" id="cd17999">
    <property type="entry name" value="DEXHc_Mot1"/>
    <property type="match status" value="1"/>
</dbReference>
<evidence type="ECO:0000256" key="9">
    <source>
        <dbReference type="SAM" id="MobiDB-lite"/>
    </source>
</evidence>
<dbReference type="Gene3D" id="3.40.50.10810">
    <property type="entry name" value="Tandem AAA-ATPase domain"/>
    <property type="match status" value="1"/>
</dbReference>
<keyword evidence="4" id="KW-0378">Hydrolase</keyword>
<keyword evidence="13" id="KW-1185">Reference proteome</keyword>
<feature type="region of interest" description="Disordered" evidence="9">
    <location>
        <begin position="2046"/>
        <end position="2107"/>
    </location>
</feature>
<dbReference type="GO" id="GO:0003677">
    <property type="term" value="F:DNA binding"/>
    <property type="evidence" value="ECO:0007669"/>
    <property type="project" value="UniProtKB-KW"/>
</dbReference>
<evidence type="ECO:0000256" key="8">
    <source>
        <dbReference type="ARBA" id="ARBA00023242"/>
    </source>
</evidence>
<dbReference type="PANTHER" id="PTHR36498">
    <property type="entry name" value="TATA-BINDING PROTEIN-ASSOCIATED FACTOR 172"/>
    <property type="match status" value="1"/>
</dbReference>
<dbReference type="GO" id="GO:0004386">
    <property type="term" value="F:helicase activity"/>
    <property type="evidence" value="ECO:0007669"/>
    <property type="project" value="UniProtKB-KW"/>
</dbReference>
<feature type="domain" description="Helicase C-terminal" evidence="11">
    <location>
        <begin position="1884"/>
        <end position="2032"/>
    </location>
</feature>
<dbReference type="PROSITE" id="PS51194">
    <property type="entry name" value="HELICASE_CTER"/>
    <property type="match status" value="1"/>
</dbReference>
<feature type="compositionally biased region" description="Polar residues" evidence="9">
    <location>
        <begin position="274"/>
        <end position="285"/>
    </location>
</feature>
<evidence type="ECO:0000256" key="7">
    <source>
        <dbReference type="ARBA" id="ARBA00023125"/>
    </source>
</evidence>
<dbReference type="GO" id="GO:0016887">
    <property type="term" value="F:ATP hydrolysis activity"/>
    <property type="evidence" value="ECO:0007669"/>
    <property type="project" value="InterPro"/>
</dbReference>
<dbReference type="GO" id="GO:0005634">
    <property type="term" value="C:nucleus"/>
    <property type="evidence" value="ECO:0007669"/>
    <property type="project" value="UniProtKB-SubCell"/>
</dbReference>
<dbReference type="InterPro" id="IPR022707">
    <property type="entry name" value="Mot1_central_dom"/>
</dbReference>
<dbReference type="CDD" id="cd18793">
    <property type="entry name" value="SF2_C_SNF"/>
    <property type="match status" value="1"/>
</dbReference>
<dbReference type="PANTHER" id="PTHR36498:SF1">
    <property type="entry name" value="TATA-BINDING PROTEIN-ASSOCIATED FACTOR 172"/>
    <property type="match status" value="1"/>
</dbReference>
<evidence type="ECO:0000256" key="1">
    <source>
        <dbReference type="ARBA" id="ARBA00004123"/>
    </source>
</evidence>
<dbReference type="InterPro" id="IPR000330">
    <property type="entry name" value="SNF2_N"/>
</dbReference>
<keyword evidence="3" id="KW-0547">Nucleotide-binding</keyword>
<dbReference type="InterPro" id="IPR049730">
    <property type="entry name" value="SNF2/RAD54-like_C"/>
</dbReference>
<dbReference type="Pfam" id="PF00271">
    <property type="entry name" value="Helicase_C"/>
    <property type="match status" value="1"/>
</dbReference>
<dbReference type="GO" id="GO:0005524">
    <property type="term" value="F:ATP binding"/>
    <property type="evidence" value="ECO:0007669"/>
    <property type="project" value="UniProtKB-KW"/>
</dbReference>
<evidence type="ECO:0000313" key="13">
    <source>
        <dbReference type="Proteomes" id="UP001294444"/>
    </source>
</evidence>
<dbReference type="SMART" id="SM00490">
    <property type="entry name" value="HELICc"/>
    <property type="match status" value="1"/>
</dbReference>
<feature type="region of interest" description="Disordered" evidence="9">
    <location>
        <begin position="169"/>
        <end position="188"/>
    </location>
</feature>
<dbReference type="InterPro" id="IPR001650">
    <property type="entry name" value="Helicase_C-like"/>
</dbReference>
<dbReference type="InterPro" id="IPR044078">
    <property type="entry name" value="Mot1_ATP-bd"/>
</dbReference>
<protein>
    <submittedName>
        <fullName evidence="12">Related to MOT1 - transcriptional accessory protein</fullName>
    </submittedName>
</protein>
<keyword evidence="6" id="KW-0067">ATP-binding</keyword>
<dbReference type="InterPro" id="IPR016024">
    <property type="entry name" value="ARM-type_fold"/>
</dbReference>
<accession>A0AAJ5C6U1</accession>
<dbReference type="Gene3D" id="3.40.50.300">
    <property type="entry name" value="P-loop containing nucleotide triphosphate hydrolases"/>
    <property type="match status" value="1"/>
</dbReference>
<organism evidence="12 13">
    <name type="scientific">Melanopsichium pennsylvanicum</name>
    <dbReference type="NCBI Taxonomy" id="63383"/>
    <lineage>
        <taxon>Eukaryota</taxon>
        <taxon>Fungi</taxon>
        <taxon>Dikarya</taxon>
        <taxon>Basidiomycota</taxon>
        <taxon>Ustilaginomycotina</taxon>
        <taxon>Ustilaginomycetes</taxon>
        <taxon>Ustilaginales</taxon>
        <taxon>Ustilaginaceae</taxon>
        <taxon>Melanopsichium</taxon>
    </lineage>
</organism>
<evidence type="ECO:0000259" key="10">
    <source>
        <dbReference type="PROSITE" id="PS51192"/>
    </source>
</evidence>
<proteinExistence type="predicted"/>
<dbReference type="InterPro" id="IPR038718">
    <property type="entry name" value="SNF2-like_sf"/>
</dbReference>
<name>A0AAJ5C6U1_9BASI</name>
<dbReference type="SUPFAM" id="SSF48371">
    <property type="entry name" value="ARM repeat"/>
    <property type="match status" value="1"/>
</dbReference>
<feature type="region of interest" description="Disordered" evidence="9">
    <location>
        <begin position="1216"/>
        <end position="1240"/>
    </location>
</feature>
<feature type="region of interest" description="Disordered" evidence="9">
    <location>
        <begin position="274"/>
        <end position="477"/>
    </location>
</feature>
<dbReference type="Gene3D" id="1.20.120.850">
    <property type="entry name" value="SWI2/SNF2 ATPases, N-terminal domain"/>
    <property type="match status" value="1"/>
</dbReference>
<keyword evidence="5" id="KW-0347">Helicase</keyword>
<dbReference type="EMBL" id="OAPG01000013">
    <property type="protein sequence ID" value="SNX86221.1"/>
    <property type="molecule type" value="Genomic_DNA"/>
</dbReference>
<dbReference type="Pfam" id="PF12054">
    <property type="entry name" value="DUF3535"/>
    <property type="match status" value="1"/>
</dbReference>
<evidence type="ECO:0000313" key="12">
    <source>
        <dbReference type="EMBL" id="SNX86221.1"/>
    </source>
</evidence>
<evidence type="ECO:0000256" key="4">
    <source>
        <dbReference type="ARBA" id="ARBA00022801"/>
    </source>
</evidence>
<dbReference type="Pfam" id="PF00176">
    <property type="entry name" value="SNF2-rel_dom"/>
    <property type="match status" value="1"/>
</dbReference>
<sequence length="2107" mass="227238">MATTRLDRLVSLLDTGSTPAIRATAAKQLGQIAAVRIRGRSTAQQAATHSRPHEIEASTIASGFSTPAIDPEADGFVKSEDTISTKQAGKFGTSEQINKQHDFSGPSVDDAAGIYRGTDGDWDEITSYLARVVPFLRSKSWDTRVAAALAIESICHAAGIWDPDISPSKLGESSKSVPADEDEDSKDAKPHLSELMATESLLTFDAFSLPTVLATGTKLLSSAGKEFEQASLAAASDRLAQAKKDVVSKLGLGFGLDEMDIGMDVEAELKVADTSASIPRSSQGNVDWRTAAGGAAPKPKLPPPRFDVAGPPSTSSITPTVASAPSPSPNPANTASDSPALDDIDLSKLSARERNALKRKRKLEGKNEPSEATKTRVIDTSDAASPNAAVGLRVKTPSGFPQTPATPANPEAASDYLSAGPPPTPKHPAGGPGSMPAVTGSVSTPTPIGEISGSPAANSSPVPAGTAPATYTSGTNPYQARPGEWPFRLVVDTLSLDLFSPTWETRHGAALGLRELFKTQGSGGGKVQLATSADNARMHKAWCDDMSIKLLCVFALDRLGDFVFDQVVAPVRETASQTLACLMPHMPESSILSVHNVLLQMIRQDHAADGAETDANGGFAAKRGKKGYVWEVRHAGLLGLKYEVVVKKDLLMSCCTQVIKAENGQVKKEEEDHKQILDQEQKTETDKMLQDVVEVAILGLKDDDDDVRAVAASALVPIVDVILQKLPSEVPRLLDQLWDCLGDLKDDLASSIGGVMDLLAKLVEHPDIVIHLRADAAEERELSLLIPRLFPFFRHTITSVRLSVLNALRVFLTVPSLPKDWIDERVLRLLFQNLVVEEKLPIRRASADAWAHALAHVASDPANIQKLLGPYVVNFFRIIMTPLGSPIDFSLFYSASFGSSSHADSNRHNVDKGILTQDLSLVGVDAVIRGRLSAAEALGCAMARFPRADDEAAFVAVLGDYLDSSSALQKCLAAAIIQEWAQACAGLGCELKECSPIVADMASRLISVLETPAPPTYAEMTVMLQRIQAECQGLYNSFNREAKVPKTRIPALPTTVDPLGMMADAFTIDTAKSVAASGFESLLSQAGSKAKRAALPLLEDRQRKLIAAIGFYQANKEKQDTQVFASIAGAVISLKLLPGKLNPVIRSVMNSVKFEENLDLQTRSARSVARLIEYCVSPEAKSNPSDKIVKNLCAFVCQDTTRVAIFANSKNTKEGILSMHEPPPPVSKGPGRTSNKDENVESEEVLQGKLIRRGAAAALAQLAELFGERLFDVVPMLWQCMSQSLVDTFSSNPAQGDSLILSTDDVGQSILDACAVLDVNLPNLKGILTNKVVELLPSLTLAIQSEFAVIRSAAAKCFAVVAKCLTEVALKHVVEKIVPLIADTGSITNRQGSVELVYHTVQELDLKILPYVIFLIVPILGRMSDSDEKVRLVATNTFAALVKMVPLEAGLPDPPGFSADLLAKRESERKFLMQLLDGSKVEPYQIPVTINAKLRKYQQEGVNWMAFLAKYQLHGILCDDMGLGKTLQSICILSSSHHERSERYKASGAADSKPLPSLIICPPTLTGHWCHEIKTYANNLRPLLYSGLPADRQRLQGEIHKHNAVVMSYDVVRNDISALSQISWNYCILDEGHVIRSAKTKTTKAVKQIRANHRLLLSGTPIQNNVLELWSLFDFLMPGFLGTERSFHERFGKPIIASRDGKLSSKEQEAAALALEALHKQVLPFLLRRLKEDVLDDLPPKIVQDIECDLGDIQKQLYDDFSKEQDEEEAEVFAGVTAKEGGNAPPGERQHVFKALQYMRKLVNHPSLVLSDDNPKHIAIKKKLVKGGGSLNDIVHSPKLQALRQLLLDCGIGGGGGGGVSGGGSGGGGSFGSGGVGDLGTDMGGENAVSQHRVLIFCQLKQMIDIIQRDLFAALMPNVSYMRLDGSVSAEKRHGIVQTFNADPSIDVLLLTTQVGGLGLTLTGADTVIFVEHDWNPMKDLQAMDRAHRLGQKKVVNVYRLITKNTLEAKIMGLQSFKLNIANSVVNQQNAGLESMDTEGILDLFNAKGSSGDQQSNGAGGTGDGESGAKKKRFAKLTQKQILEGVHRGPENEEQEYTEMSTWRPDQ</sequence>
<dbReference type="GO" id="GO:0017025">
    <property type="term" value="F:TBP-class protein binding"/>
    <property type="evidence" value="ECO:0007669"/>
    <property type="project" value="InterPro"/>
</dbReference>
<comment type="caution">
    <text evidence="12">The sequence shown here is derived from an EMBL/GenBank/DDBJ whole genome shotgun (WGS) entry which is preliminary data.</text>
</comment>
<feature type="compositionally biased region" description="Polar residues" evidence="9">
    <location>
        <begin position="2048"/>
        <end position="2057"/>
    </location>
</feature>
<gene>
    <name evidence="12" type="ORF">MEPE_04930</name>
</gene>
<dbReference type="Gene3D" id="1.25.10.10">
    <property type="entry name" value="Leucine-rich Repeat Variant"/>
    <property type="match status" value="2"/>
</dbReference>
<dbReference type="FunFam" id="3.40.50.10810:FF:000009">
    <property type="entry name" value="B-TFIID TATA-box-binding protein-associated factor 1"/>
    <property type="match status" value="1"/>
</dbReference>
<comment type="subcellular location">
    <subcellularLocation>
        <location evidence="1">Nucleus</location>
    </subcellularLocation>
</comment>
<evidence type="ECO:0000256" key="3">
    <source>
        <dbReference type="ARBA" id="ARBA00022741"/>
    </source>
</evidence>
<feature type="compositionally biased region" description="Low complexity" evidence="9">
    <location>
        <begin position="311"/>
        <end position="339"/>
    </location>
</feature>
<evidence type="ECO:0000256" key="6">
    <source>
        <dbReference type="ARBA" id="ARBA00022840"/>
    </source>
</evidence>
<dbReference type="Proteomes" id="UP001294444">
    <property type="component" value="Unassembled WGS sequence"/>
</dbReference>
<dbReference type="InterPro" id="IPR014001">
    <property type="entry name" value="Helicase_ATP-bd"/>
</dbReference>
<dbReference type="SMART" id="SM00487">
    <property type="entry name" value="DEXDc"/>
    <property type="match status" value="1"/>
</dbReference>
<evidence type="ECO:0000256" key="2">
    <source>
        <dbReference type="ARBA" id="ARBA00022737"/>
    </source>
</evidence>
<keyword evidence="2" id="KW-0677">Repeat</keyword>
<dbReference type="FunFam" id="3.40.50.300:FF:001793">
    <property type="entry name" value="TATA-binding protein-associated factor"/>
    <property type="match status" value="1"/>
</dbReference>
<feature type="compositionally biased region" description="Polar residues" evidence="9">
    <location>
        <begin position="87"/>
        <end position="97"/>
    </location>
</feature>
<feature type="region of interest" description="Disordered" evidence="9">
    <location>
        <begin position="87"/>
        <end position="110"/>
    </location>
</feature>
<evidence type="ECO:0000256" key="5">
    <source>
        <dbReference type="ARBA" id="ARBA00022806"/>
    </source>
</evidence>
<dbReference type="InterPro" id="IPR011989">
    <property type="entry name" value="ARM-like"/>
</dbReference>
<dbReference type="InterPro" id="IPR044972">
    <property type="entry name" value="Mot1"/>
</dbReference>
<dbReference type="SUPFAM" id="SSF52540">
    <property type="entry name" value="P-loop containing nucleoside triphosphate hydrolases"/>
    <property type="match status" value="2"/>
</dbReference>
<feature type="compositionally biased region" description="Basic and acidic residues" evidence="9">
    <location>
        <begin position="364"/>
        <end position="379"/>
    </location>
</feature>
<dbReference type="InterPro" id="IPR027417">
    <property type="entry name" value="P-loop_NTPase"/>
</dbReference>
<keyword evidence="7" id="KW-0238">DNA-binding</keyword>
<feature type="domain" description="Helicase ATP-binding" evidence="10">
    <location>
        <begin position="1506"/>
        <end position="1679"/>
    </location>
</feature>
<evidence type="ECO:0000259" key="11">
    <source>
        <dbReference type="PROSITE" id="PS51194"/>
    </source>
</evidence>
<reference evidence="12" key="1">
    <citation type="submission" date="2023-10" db="EMBL/GenBank/DDBJ databases">
        <authorList>
            <person name="Guldener U."/>
        </authorList>
    </citation>
    <scope>NUCLEOTIDE SEQUENCE</scope>
    <source>
        <strain evidence="12">Mp4</strain>
    </source>
</reference>